<accession>A0A8H4J1E9</accession>
<keyword evidence="4" id="KW-1185">Reference proteome</keyword>
<evidence type="ECO:0000313" key="3">
    <source>
        <dbReference type="EMBL" id="KAF4311436.1"/>
    </source>
</evidence>
<evidence type="ECO:0000256" key="1">
    <source>
        <dbReference type="SAM" id="MobiDB-lite"/>
    </source>
</evidence>
<name>A0A8H4J1E9_9PEZI</name>
<reference evidence="3" key="1">
    <citation type="submission" date="2020-04" db="EMBL/GenBank/DDBJ databases">
        <title>Genome Assembly and Annotation of Botryosphaeria dothidea sdau 11-99, a Latent Pathogen of Apple Fruit Ring Rot in China.</title>
        <authorList>
            <person name="Yu C."/>
            <person name="Diao Y."/>
            <person name="Lu Q."/>
            <person name="Zhao J."/>
            <person name="Cui S."/>
            <person name="Peng C."/>
            <person name="He B."/>
            <person name="Liu H."/>
        </authorList>
    </citation>
    <scope>NUCLEOTIDE SEQUENCE [LARGE SCALE GENOMIC DNA]</scope>
    <source>
        <strain evidence="3">Sdau11-99</strain>
    </source>
</reference>
<feature type="domain" description="DUF7587" evidence="2">
    <location>
        <begin position="465"/>
        <end position="545"/>
    </location>
</feature>
<dbReference type="InterPro" id="IPR056009">
    <property type="entry name" value="DUF7587"/>
</dbReference>
<gene>
    <name evidence="3" type="ORF">GTA08_BOTSDO12936</name>
</gene>
<evidence type="ECO:0000313" key="4">
    <source>
        <dbReference type="Proteomes" id="UP000572817"/>
    </source>
</evidence>
<evidence type="ECO:0000259" key="2">
    <source>
        <dbReference type="Pfam" id="PF24494"/>
    </source>
</evidence>
<organism evidence="3 4">
    <name type="scientific">Botryosphaeria dothidea</name>
    <dbReference type="NCBI Taxonomy" id="55169"/>
    <lineage>
        <taxon>Eukaryota</taxon>
        <taxon>Fungi</taxon>
        <taxon>Dikarya</taxon>
        <taxon>Ascomycota</taxon>
        <taxon>Pezizomycotina</taxon>
        <taxon>Dothideomycetes</taxon>
        <taxon>Dothideomycetes incertae sedis</taxon>
        <taxon>Botryosphaeriales</taxon>
        <taxon>Botryosphaeriaceae</taxon>
        <taxon>Botryosphaeria</taxon>
    </lineage>
</organism>
<feature type="compositionally biased region" description="Basic residues" evidence="1">
    <location>
        <begin position="358"/>
        <end position="380"/>
    </location>
</feature>
<dbReference type="AlphaFoldDB" id="A0A8H4J1E9"/>
<dbReference type="EMBL" id="WWBZ02000009">
    <property type="protein sequence ID" value="KAF4311436.1"/>
    <property type="molecule type" value="Genomic_DNA"/>
</dbReference>
<sequence>MTINAKNCHISSFQPVLQTSDHLLLSLEYDVKTEDPDYVLQDHTTDRPILEDAVDLIPFPEPKAGRLFQNESISVHADASQPTYFEQEFDETPIIDSKEMGVESTVGEEDLVTLYDDFNVRHDVTSGTAVIIPQQTEESPSTNHVLPMSSLDFSGLDGVDSHDRHGQTAVVRGPSVARFFRQHEEKLPRKKRHGSAHNWSFAEREALCLLFQFYNHASINDGSKKISRVLTEYFRQTSDPHRGSFRGNQIKAQWIEWSPVFGKPRKRPDYNPRATWMEKRAKLEAAASRAGVRLDARTQMPPFKKCKKKSSLKMDEKIKRNQAWFLSELKRTKENQALTFPSPQAFWTRYLLKSHPHYQVKKVPRKHRELSKPNKPRKLSKSSQYHQPPIPTLPNPANGCPPSYTGCTTKPATDSTHHPSSSPGDSTSKAKAAPGLLQTRRTFSTTRRGTSGSTAPTPPSSPPATRSSWPCISRASPQSRAGPPRIAVIDAPAAMAATRGYHAAAVIAAARRAGHCPGMRYRGTREWLIWARIGRAAIVRDVPLELLRAGDVGVADLLALGDVEEAGSVARARRALRRQEVVLDAPAGYVLGRLGALFGLGCATPAPMVEQFVYDVFQGWGLGACEVEGMAEAFLADLEETGERAGMLRLSGEGEGGLRAAFVSGVERALQDLKEQRYMRR</sequence>
<dbReference type="OrthoDB" id="5397734at2759"/>
<feature type="compositionally biased region" description="Low complexity" evidence="1">
    <location>
        <begin position="439"/>
        <end position="455"/>
    </location>
</feature>
<dbReference type="Pfam" id="PF24494">
    <property type="entry name" value="DUF7587"/>
    <property type="match status" value="1"/>
</dbReference>
<comment type="caution">
    <text evidence="3">The sequence shown here is derived from an EMBL/GenBank/DDBJ whole genome shotgun (WGS) entry which is preliminary data.</text>
</comment>
<proteinExistence type="predicted"/>
<feature type="region of interest" description="Disordered" evidence="1">
    <location>
        <begin position="358"/>
        <end position="484"/>
    </location>
</feature>
<feature type="compositionally biased region" description="Polar residues" evidence="1">
    <location>
        <begin position="405"/>
        <end position="429"/>
    </location>
</feature>
<protein>
    <recommendedName>
        <fullName evidence="2">DUF7587 domain-containing protein</fullName>
    </recommendedName>
</protein>
<dbReference type="Proteomes" id="UP000572817">
    <property type="component" value="Unassembled WGS sequence"/>
</dbReference>